<dbReference type="InterPro" id="IPR023382">
    <property type="entry name" value="MnmA-like_central_sf"/>
</dbReference>
<dbReference type="Gene3D" id="2.40.30.10">
    <property type="entry name" value="Translation factors"/>
    <property type="match status" value="1"/>
</dbReference>
<dbReference type="NCBIfam" id="NF001138">
    <property type="entry name" value="PRK00143.1"/>
    <property type="match status" value="1"/>
</dbReference>
<organism evidence="12 13">
    <name type="scientific">Fusibacter tunisiensis</name>
    <dbReference type="NCBI Taxonomy" id="1008308"/>
    <lineage>
        <taxon>Bacteria</taxon>
        <taxon>Bacillati</taxon>
        <taxon>Bacillota</taxon>
        <taxon>Clostridia</taxon>
        <taxon>Eubacteriales</taxon>
        <taxon>Eubacteriales Family XII. Incertae Sedis</taxon>
        <taxon>Fusibacter</taxon>
    </lineage>
</organism>
<dbReference type="InterPro" id="IPR014729">
    <property type="entry name" value="Rossmann-like_a/b/a_fold"/>
</dbReference>
<dbReference type="Pfam" id="PF20258">
    <property type="entry name" value="tRNA_Me_trans_C"/>
    <property type="match status" value="1"/>
</dbReference>
<dbReference type="NCBIfam" id="TIGR00420">
    <property type="entry name" value="trmU"/>
    <property type="match status" value="1"/>
</dbReference>
<keyword evidence="7" id="KW-0694">RNA-binding</keyword>
<evidence type="ECO:0000256" key="3">
    <source>
        <dbReference type="ARBA" id="ARBA00022679"/>
    </source>
</evidence>
<dbReference type="EC" id="2.8.1.13" evidence="1"/>
<feature type="domain" description="tRNA-specific 2-thiouridylase MnmA-like C-terminal" evidence="10">
    <location>
        <begin position="275"/>
        <end position="345"/>
    </location>
</feature>
<evidence type="ECO:0000256" key="4">
    <source>
        <dbReference type="ARBA" id="ARBA00022694"/>
    </source>
</evidence>
<evidence type="ECO:0000256" key="5">
    <source>
        <dbReference type="ARBA" id="ARBA00022741"/>
    </source>
</evidence>
<dbReference type="Pfam" id="PF20259">
    <property type="entry name" value="tRNA_Me_trans_M"/>
    <property type="match status" value="1"/>
</dbReference>
<evidence type="ECO:0000259" key="10">
    <source>
        <dbReference type="Pfam" id="PF20258"/>
    </source>
</evidence>
<evidence type="ECO:0000313" key="12">
    <source>
        <dbReference type="EMBL" id="MBM7562542.1"/>
    </source>
</evidence>
<comment type="caution">
    <text evidence="12">The sequence shown here is derived from an EMBL/GenBank/DDBJ whole genome shotgun (WGS) entry which is preliminary data.</text>
</comment>
<dbReference type="CDD" id="cd01998">
    <property type="entry name" value="MnmA_TRMU-like"/>
    <property type="match status" value="1"/>
</dbReference>
<accession>A0ABS2MT41</accession>
<evidence type="ECO:0000256" key="8">
    <source>
        <dbReference type="ARBA" id="ARBA00023157"/>
    </source>
</evidence>
<keyword evidence="8" id="KW-1015">Disulfide bond</keyword>
<dbReference type="Proteomes" id="UP000767854">
    <property type="component" value="Unassembled WGS sequence"/>
</dbReference>
<dbReference type="Gene3D" id="2.30.30.280">
    <property type="entry name" value="Adenine nucleotide alpha hydrolases-like domains"/>
    <property type="match status" value="1"/>
</dbReference>
<keyword evidence="6" id="KW-0067">ATP-binding</keyword>
<dbReference type="PANTHER" id="PTHR11933">
    <property type="entry name" value="TRNA 5-METHYLAMINOMETHYL-2-THIOURIDYLATE -METHYLTRANSFERASE"/>
    <property type="match status" value="1"/>
</dbReference>
<keyword evidence="5" id="KW-0547">Nucleotide-binding</keyword>
<sequence length="346" mass="38393">MKVAVGLSGGIDSGTTAHYLKSQGASVIGLTLWLFDHQTEELESASKIASLLGIKHHVLDYRQTFKTEIVDLFMESYATGQTPNPCVHCNQAIKYGKLMTDAFTLGAERFATGHYAQCISHPKTGELILKQAKNQKKDQSYILFHLTQNQLDKILFPLGHVRNKAEVRRSFESICKDFSKKRDSQGICFINRKSHVHFLKTYNNPAAKPGKFVDQSGKYLGHHLGTANYTIGQKRKLGPSLSGKYVVTGINPIKHQVILGKEEDIYVESLTVNAFHIIQPSLLGRLKREPLNVRVKTSQWSHFYPATLQLKQGTGLIHFEVPTRAPAKGQAIVAYLGDAVIGGGLL</sequence>
<keyword evidence="3 12" id="KW-0808">Transferase</keyword>
<dbReference type="EMBL" id="JAFBDT010000021">
    <property type="protein sequence ID" value="MBM7562542.1"/>
    <property type="molecule type" value="Genomic_DNA"/>
</dbReference>
<evidence type="ECO:0000256" key="6">
    <source>
        <dbReference type="ARBA" id="ARBA00022840"/>
    </source>
</evidence>
<evidence type="ECO:0000313" key="13">
    <source>
        <dbReference type="Proteomes" id="UP000767854"/>
    </source>
</evidence>
<keyword evidence="13" id="KW-1185">Reference proteome</keyword>
<dbReference type="Gene3D" id="3.40.50.620">
    <property type="entry name" value="HUPs"/>
    <property type="match status" value="1"/>
</dbReference>
<keyword evidence="2" id="KW-0820">tRNA-binding</keyword>
<evidence type="ECO:0000256" key="9">
    <source>
        <dbReference type="ARBA" id="ARBA00051542"/>
    </source>
</evidence>
<proteinExistence type="predicted"/>
<dbReference type="InterPro" id="IPR004506">
    <property type="entry name" value="MnmA-like"/>
</dbReference>
<protein>
    <recommendedName>
        <fullName evidence="1">tRNA-uridine 2-sulfurtransferase</fullName>
        <ecNumber evidence="1">2.8.1.13</ecNumber>
    </recommendedName>
</protein>
<dbReference type="GO" id="GO:0016740">
    <property type="term" value="F:transferase activity"/>
    <property type="evidence" value="ECO:0007669"/>
    <property type="project" value="UniProtKB-KW"/>
</dbReference>
<keyword evidence="4" id="KW-0819">tRNA processing</keyword>
<comment type="catalytic activity">
    <reaction evidence="9">
        <text>S-sulfanyl-L-cysteinyl-[protein] + uridine(34) in tRNA + AH2 + ATP = 2-thiouridine(34) in tRNA + L-cysteinyl-[protein] + A + AMP + diphosphate + H(+)</text>
        <dbReference type="Rhea" id="RHEA:47032"/>
        <dbReference type="Rhea" id="RHEA-COMP:10131"/>
        <dbReference type="Rhea" id="RHEA-COMP:11726"/>
        <dbReference type="Rhea" id="RHEA-COMP:11727"/>
        <dbReference type="Rhea" id="RHEA-COMP:11728"/>
        <dbReference type="ChEBI" id="CHEBI:13193"/>
        <dbReference type="ChEBI" id="CHEBI:15378"/>
        <dbReference type="ChEBI" id="CHEBI:17499"/>
        <dbReference type="ChEBI" id="CHEBI:29950"/>
        <dbReference type="ChEBI" id="CHEBI:30616"/>
        <dbReference type="ChEBI" id="CHEBI:33019"/>
        <dbReference type="ChEBI" id="CHEBI:61963"/>
        <dbReference type="ChEBI" id="CHEBI:65315"/>
        <dbReference type="ChEBI" id="CHEBI:87170"/>
        <dbReference type="ChEBI" id="CHEBI:456215"/>
        <dbReference type="EC" id="2.8.1.13"/>
    </reaction>
</comment>
<gene>
    <name evidence="12" type="ORF">JOC49_002103</name>
</gene>
<evidence type="ECO:0000256" key="1">
    <source>
        <dbReference type="ARBA" id="ARBA00011949"/>
    </source>
</evidence>
<evidence type="ECO:0000256" key="2">
    <source>
        <dbReference type="ARBA" id="ARBA00022555"/>
    </source>
</evidence>
<reference evidence="12 13" key="1">
    <citation type="submission" date="2021-01" db="EMBL/GenBank/DDBJ databases">
        <title>Genomic Encyclopedia of Type Strains, Phase IV (KMG-IV): sequencing the most valuable type-strain genomes for metagenomic binning, comparative biology and taxonomic classification.</title>
        <authorList>
            <person name="Goeker M."/>
        </authorList>
    </citation>
    <scope>NUCLEOTIDE SEQUENCE [LARGE SCALE GENOMIC DNA]</scope>
    <source>
        <strain evidence="12 13">DSM 24436</strain>
    </source>
</reference>
<name>A0ABS2MT41_9FIRM</name>
<dbReference type="Pfam" id="PF03054">
    <property type="entry name" value="tRNA_Me_trans"/>
    <property type="match status" value="1"/>
</dbReference>
<dbReference type="InterPro" id="IPR046885">
    <property type="entry name" value="MnmA-like_C"/>
</dbReference>
<evidence type="ECO:0000259" key="11">
    <source>
        <dbReference type="Pfam" id="PF20259"/>
    </source>
</evidence>
<feature type="domain" description="tRNA-specific 2-thiouridylase MnmA-like central" evidence="11">
    <location>
        <begin position="197"/>
        <end position="260"/>
    </location>
</feature>
<dbReference type="PANTHER" id="PTHR11933:SF5">
    <property type="entry name" value="MITOCHONDRIAL TRNA-SPECIFIC 2-THIOURIDYLASE 1"/>
    <property type="match status" value="1"/>
</dbReference>
<dbReference type="InterPro" id="IPR046884">
    <property type="entry name" value="MnmA-like_central"/>
</dbReference>
<evidence type="ECO:0000256" key="7">
    <source>
        <dbReference type="ARBA" id="ARBA00022884"/>
    </source>
</evidence>
<dbReference type="RefSeq" id="WP_204664972.1">
    <property type="nucleotide sequence ID" value="NZ_JAFBDT010000021.1"/>
</dbReference>
<dbReference type="SUPFAM" id="SSF52402">
    <property type="entry name" value="Adenine nucleotide alpha hydrolases-like"/>
    <property type="match status" value="1"/>
</dbReference>